<dbReference type="AlphaFoldDB" id="S2JPM2"/>
<dbReference type="eggNOG" id="ENOG502RMF7">
    <property type="taxonomic scope" value="Eukaryota"/>
</dbReference>
<evidence type="ECO:0000256" key="5">
    <source>
        <dbReference type="PROSITE-ProRule" id="PRU00042"/>
    </source>
</evidence>
<name>S2JPM2_MUCC1</name>
<dbReference type="OrthoDB" id="8922241at2759"/>
<dbReference type="PANTHER" id="PTHR24409:SF295">
    <property type="entry name" value="AZ2-RELATED"/>
    <property type="match status" value="1"/>
</dbReference>
<evidence type="ECO:0000256" key="3">
    <source>
        <dbReference type="ARBA" id="ARBA00022771"/>
    </source>
</evidence>
<sequence length="417" mass="48672">MKLRGRKTRVLGDIKQEDRKPDLALINATSSTVNEPSTWGFNIKQEDTKNDNSLLQQGHVFEGRDYYYRCDMCKMKMPNLESVLKHRNSIHTINPLKKSMVKDINTEPNIHDPNFHCKPCKVKYTSGIKYRQHLRATHFMVLKTIHLVKKLQNNIVPDPDIPSLYCRSCDHTYSNKSSYKQHCRYAHGMASFKLVSRRSALGVITDSYCKQCDMRLSSMANYKSHLFSIHNLDWRLIQPKPKNIMPDVDDPKFYCRACESKLANKKSFKAHLMREHGIYQSAPKKTILEPDTDDPNNNCRACQTNYRTKISYRRHLRQVHHITLPPLRSNANLKSLPNPNDPHHYCSVCKKSWMKRAEYRSHCKRVHFMVLDHYSVSNPNATIDINHPAFYCAQCECSYSCRSGFKKHLRQIHSICD</sequence>
<dbReference type="GO" id="GO:0000981">
    <property type="term" value="F:DNA-binding transcription factor activity, RNA polymerase II-specific"/>
    <property type="evidence" value="ECO:0007669"/>
    <property type="project" value="TreeGrafter"/>
</dbReference>
<dbReference type="GO" id="GO:0008270">
    <property type="term" value="F:zinc ion binding"/>
    <property type="evidence" value="ECO:0007669"/>
    <property type="project" value="UniProtKB-KW"/>
</dbReference>
<proteinExistence type="predicted"/>
<dbReference type="GO" id="GO:0005634">
    <property type="term" value="C:nucleus"/>
    <property type="evidence" value="ECO:0007669"/>
    <property type="project" value="TreeGrafter"/>
</dbReference>
<dbReference type="Gene3D" id="3.30.160.60">
    <property type="entry name" value="Classic Zinc Finger"/>
    <property type="match status" value="3"/>
</dbReference>
<keyword evidence="8" id="KW-1185">Reference proteome</keyword>
<evidence type="ECO:0000256" key="4">
    <source>
        <dbReference type="ARBA" id="ARBA00022833"/>
    </source>
</evidence>
<dbReference type="PROSITE" id="PS50157">
    <property type="entry name" value="ZINC_FINGER_C2H2_2"/>
    <property type="match status" value="1"/>
</dbReference>
<feature type="domain" description="C2H2-type" evidence="6">
    <location>
        <begin position="390"/>
        <end position="414"/>
    </location>
</feature>
<dbReference type="VEuPathDB" id="FungiDB:HMPREF1544_01167"/>
<keyword evidence="3 5" id="KW-0863">Zinc-finger</keyword>
<dbReference type="PANTHER" id="PTHR24409">
    <property type="entry name" value="ZINC FINGER PROTEIN 142"/>
    <property type="match status" value="1"/>
</dbReference>
<reference evidence="8" key="1">
    <citation type="submission" date="2013-05" db="EMBL/GenBank/DDBJ databases">
        <title>The Genome sequence of Mucor circinelloides f. circinelloides 1006PhL.</title>
        <authorList>
            <consortium name="The Broad Institute Genomics Platform"/>
            <person name="Cuomo C."/>
            <person name="Earl A."/>
            <person name="Findley K."/>
            <person name="Lee S.C."/>
            <person name="Walker B."/>
            <person name="Young S."/>
            <person name="Zeng Q."/>
            <person name="Gargeya S."/>
            <person name="Fitzgerald M."/>
            <person name="Haas B."/>
            <person name="Abouelleil A."/>
            <person name="Allen A.W."/>
            <person name="Alvarado L."/>
            <person name="Arachchi H.M."/>
            <person name="Berlin A.M."/>
            <person name="Chapman S.B."/>
            <person name="Gainer-Dewar J."/>
            <person name="Goldberg J."/>
            <person name="Griggs A."/>
            <person name="Gujja S."/>
            <person name="Hansen M."/>
            <person name="Howarth C."/>
            <person name="Imamovic A."/>
            <person name="Ireland A."/>
            <person name="Larimer J."/>
            <person name="McCowan C."/>
            <person name="Murphy C."/>
            <person name="Pearson M."/>
            <person name="Poon T.W."/>
            <person name="Priest M."/>
            <person name="Roberts A."/>
            <person name="Saif S."/>
            <person name="Shea T."/>
            <person name="Sisk P."/>
            <person name="Sykes S."/>
            <person name="Wortman J."/>
            <person name="Nusbaum C."/>
            <person name="Birren B."/>
        </authorList>
    </citation>
    <scope>NUCLEOTIDE SEQUENCE [LARGE SCALE GENOMIC DNA]</scope>
    <source>
        <strain evidence="8">1006PhL</strain>
    </source>
</reference>
<dbReference type="OMA" id="IHTINPL"/>
<accession>S2JPM2</accession>
<dbReference type="SMART" id="SM00355">
    <property type="entry name" value="ZnF_C2H2"/>
    <property type="match status" value="8"/>
</dbReference>
<gene>
    <name evidence="7" type="ORF">HMPREF1544_01167</name>
</gene>
<dbReference type="GO" id="GO:0000977">
    <property type="term" value="F:RNA polymerase II transcription regulatory region sequence-specific DNA binding"/>
    <property type="evidence" value="ECO:0007669"/>
    <property type="project" value="TreeGrafter"/>
</dbReference>
<evidence type="ECO:0000256" key="2">
    <source>
        <dbReference type="ARBA" id="ARBA00022737"/>
    </source>
</evidence>
<dbReference type="STRING" id="1220926.S2JPM2"/>
<evidence type="ECO:0000259" key="6">
    <source>
        <dbReference type="PROSITE" id="PS50157"/>
    </source>
</evidence>
<dbReference type="PROSITE" id="PS00028">
    <property type="entry name" value="ZINC_FINGER_C2H2_1"/>
    <property type="match status" value="7"/>
</dbReference>
<protein>
    <recommendedName>
        <fullName evidence="6">C2H2-type domain-containing protein</fullName>
    </recommendedName>
</protein>
<dbReference type="EMBL" id="KE123904">
    <property type="protein sequence ID" value="EPB91874.1"/>
    <property type="molecule type" value="Genomic_DNA"/>
</dbReference>
<evidence type="ECO:0000313" key="8">
    <source>
        <dbReference type="Proteomes" id="UP000014254"/>
    </source>
</evidence>
<dbReference type="Pfam" id="PF12874">
    <property type="entry name" value="zf-met"/>
    <property type="match status" value="1"/>
</dbReference>
<keyword evidence="1" id="KW-0479">Metal-binding</keyword>
<evidence type="ECO:0000313" key="7">
    <source>
        <dbReference type="EMBL" id="EPB91874.1"/>
    </source>
</evidence>
<keyword evidence="2" id="KW-0677">Repeat</keyword>
<dbReference type="InParanoid" id="S2JPM2"/>
<keyword evidence="4" id="KW-0862">Zinc</keyword>
<dbReference type="Proteomes" id="UP000014254">
    <property type="component" value="Unassembled WGS sequence"/>
</dbReference>
<organism evidence="7 8">
    <name type="scientific">Mucor circinelloides f. circinelloides (strain 1006PhL)</name>
    <name type="common">Mucormycosis agent</name>
    <name type="synonym">Calyptromyces circinelloides</name>
    <dbReference type="NCBI Taxonomy" id="1220926"/>
    <lineage>
        <taxon>Eukaryota</taxon>
        <taxon>Fungi</taxon>
        <taxon>Fungi incertae sedis</taxon>
        <taxon>Mucoromycota</taxon>
        <taxon>Mucoromycotina</taxon>
        <taxon>Mucoromycetes</taxon>
        <taxon>Mucorales</taxon>
        <taxon>Mucorineae</taxon>
        <taxon>Mucoraceae</taxon>
        <taxon>Mucor</taxon>
    </lineage>
</organism>
<dbReference type="InterPro" id="IPR013087">
    <property type="entry name" value="Znf_C2H2_type"/>
</dbReference>
<evidence type="ECO:0000256" key="1">
    <source>
        <dbReference type="ARBA" id="ARBA00022723"/>
    </source>
</evidence>